<dbReference type="AlphaFoldDB" id="A0A7C5VKH2"/>
<dbReference type="GO" id="GO:0016740">
    <property type="term" value="F:transferase activity"/>
    <property type="evidence" value="ECO:0007669"/>
    <property type="project" value="UniProtKB-KW"/>
</dbReference>
<name>A0A7C5VKH2_9DEIN</name>
<dbReference type="SUPFAM" id="SSF53448">
    <property type="entry name" value="Nucleotide-diphospho-sugar transferases"/>
    <property type="match status" value="1"/>
</dbReference>
<dbReference type="InterPro" id="IPR001173">
    <property type="entry name" value="Glyco_trans_2-like"/>
</dbReference>
<dbReference type="InterPro" id="IPR050256">
    <property type="entry name" value="Glycosyltransferase_2"/>
</dbReference>
<dbReference type="PANTHER" id="PTHR48090">
    <property type="entry name" value="UNDECAPRENYL-PHOSPHATE 4-DEOXY-4-FORMAMIDO-L-ARABINOSE TRANSFERASE-RELATED"/>
    <property type="match status" value="1"/>
</dbReference>
<comment type="caution">
    <text evidence="2">The sequence shown here is derived from an EMBL/GenBank/DDBJ whole genome shotgun (WGS) entry which is preliminary data.</text>
</comment>
<keyword evidence="2" id="KW-0808">Transferase</keyword>
<dbReference type="Gene3D" id="3.90.550.10">
    <property type="entry name" value="Spore Coat Polysaccharide Biosynthesis Protein SpsA, Chain A"/>
    <property type="match status" value="1"/>
</dbReference>
<feature type="domain" description="Glycosyltransferase 2-like" evidence="1">
    <location>
        <begin position="8"/>
        <end position="165"/>
    </location>
</feature>
<gene>
    <name evidence="2" type="ORF">ENM28_07210</name>
</gene>
<sequence length="258" mass="28365">MEGKGYLLLPAKDEEAAIGDLVRRGIAAGMRVVVCDDGSEDGTARKARAAGALVLSHPRNLGLAEAMRTLLNWAADHLEDPDWAVTMDADGTMAPEDALLLVNHLEKAPIVIGSRFAPGGKEEGVPFFRKLLSRGASAYFRLMAGLPVKDYTSGFRAYRAGFLKAYRRRFPAWFDAPGFSAQTELLLRAGILMKVPVVEVGLPLRYDQKEGRSKMKLLKTIKEYLRLGLLSAKWRVKHLKDAEKEAGLGKPHPAPQEE</sequence>
<dbReference type="EMBL" id="DRXE01000259">
    <property type="protein sequence ID" value="HHM68473.1"/>
    <property type="molecule type" value="Genomic_DNA"/>
</dbReference>
<protein>
    <submittedName>
        <fullName evidence="2">Glycosyltransferase family 2 protein</fullName>
    </submittedName>
</protein>
<dbReference type="PANTHER" id="PTHR48090:SF7">
    <property type="entry name" value="RFBJ PROTEIN"/>
    <property type="match status" value="1"/>
</dbReference>
<accession>A0A7C5VKH2</accession>
<proteinExistence type="predicted"/>
<evidence type="ECO:0000313" key="2">
    <source>
        <dbReference type="EMBL" id="HHM68473.1"/>
    </source>
</evidence>
<evidence type="ECO:0000259" key="1">
    <source>
        <dbReference type="Pfam" id="PF00535"/>
    </source>
</evidence>
<dbReference type="InterPro" id="IPR029044">
    <property type="entry name" value="Nucleotide-diphossugar_trans"/>
</dbReference>
<dbReference type="Pfam" id="PF00535">
    <property type="entry name" value="Glycos_transf_2"/>
    <property type="match status" value="1"/>
</dbReference>
<reference evidence="2" key="1">
    <citation type="journal article" date="2020" name="mSystems">
        <title>Genome- and Community-Level Interaction Insights into Carbon Utilization and Element Cycling Functions of Hydrothermarchaeota in Hydrothermal Sediment.</title>
        <authorList>
            <person name="Zhou Z."/>
            <person name="Liu Y."/>
            <person name="Xu W."/>
            <person name="Pan J."/>
            <person name="Luo Z.H."/>
            <person name="Li M."/>
        </authorList>
    </citation>
    <scope>NUCLEOTIDE SEQUENCE [LARGE SCALE GENOMIC DNA]</scope>
    <source>
        <strain evidence="2">SpSt-1071</strain>
    </source>
</reference>
<organism evidence="2">
    <name type="scientific">Thermus caliditerrae</name>
    <dbReference type="NCBI Taxonomy" id="1330700"/>
    <lineage>
        <taxon>Bacteria</taxon>
        <taxon>Thermotogati</taxon>
        <taxon>Deinococcota</taxon>
        <taxon>Deinococci</taxon>
        <taxon>Thermales</taxon>
        <taxon>Thermaceae</taxon>
        <taxon>Thermus</taxon>
    </lineage>
</organism>
<dbReference type="CDD" id="cd04179">
    <property type="entry name" value="DPM_DPG-synthase_like"/>
    <property type="match status" value="1"/>
</dbReference>